<proteinExistence type="predicted"/>
<evidence type="ECO:0000313" key="2">
    <source>
        <dbReference type="Proteomes" id="UP000235672"/>
    </source>
</evidence>
<reference evidence="1 2" key="1">
    <citation type="submission" date="2016-05" db="EMBL/GenBank/DDBJ databases">
        <title>A degradative enzymes factory behind the ericoid mycorrhizal symbiosis.</title>
        <authorList>
            <consortium name="DOE Joint Genome Institute"/>
            <person name="Martino E."/>
            <person name="Morin E."/>
            <person name="Grelet G."/>
            <person name="Kuo A."/>
            <person name="Kohler A."/>
            <person name="Daghino S."/>
            <person name="Barry K."/>
            <person name="Choi C."/>
            <person name="Cichocki N."/>
            <person name="Clum A."/>
            <person name="Copeland A."/>
            <person name="Hainaut M."/>
            <person name="Haridas S."/>
            <person name="Labutti K."/>
            <person name="Lindquist E."/>
            <person name="Lipzen A."/>
            <person name="Khouja H.-R."/>
            <person name="Murat C."/>
            <person name="Ohm R."/>
            <person name="Olson A."/>
            <person name="Spatafora J."/>
            <person name="Veneault-Fourrey C."/>
            <person name="Henrissat B."/>
            <person name="Grigoriev I."/>
            <person name="Martin F."/>
            <person name="Perotto S."/>
        </authorList>
    </citation>
    <scope>NUCLEOTIDE SEQUENCE [LARGE SCALE GENOMIC DNA]</scope>
    <source>
        <strain evidence="1 2">UAMH 7357</strain>
    </source>
</reference>
<feature type="non-terminal residue" evidence="1">
    <location>
        <position position="87"/>
    </location>
</feature>
<dbReference type="OrthoDB" id="3443855at2759"/>
<keyword evidence="2" id="KW-1185">Reference proteome</keyword>
<sequence length="87" mass="9861">QNEVRPATKTAFKNPHDIAMASRQVQYETLSPHDKQKQEEWAQEKLKTLGPCPEGFEWLRVRGGYHCAGGNHWTSDETVAEGKGGFY</sequence>
<protein>
    <submittedName>
        <fullName evidence="1">Uncharacterized protein</fullName>
    </submittedName>
</protein>
<feature type="non-terminal residue" evidence="1">
    <location>
        <position position="1"/>
    </location>
</feature>
<dbReference type="Proteomes" id="UP000235672">
    <property type="component" value="Unassembled WGS sequence"/>
</dbReference>
<evidence type="ECO:0000313" key="1">
    <source>
        <dbReference type="EMBL" id="PMD18529.1"/>
    </source>
</evidence>
<dbReference type="EMBL" id="KZ613493">
    <property type="protein sequence ID" value="PMD18529.1"/>
    <property type="molecule type" value="Genomic_DNA"/>
</dbReference>
<name>A0A2J6PWX5_9HELO</name>
<dbReference type="AlphaFoldDB" id="A0A2J6PWX5"/>
<gene>
    <name evidence="1" type="ORF">NA56DRAFT_538214</name>
</gene>
<accession>A0A2J6PWX5</accession>
<organism evidence="1 2">
    <name type="scientific">Hyaloscypha hepaticicola</name>
    <dbReference type="NCBI Taxonomy" id="2082293"/>
    <lineage>
        <taxon>Eukaryota</taxon>
        <taxon>Fungi</taxon>
        <taxon>Dikarya</taxon>
        <taxon>Ascomycota</taxon>
        <taxon>Pezizomycotina</taxon>
        <taxon>Leotiomycetes</taxon>
        <taxon>Helotiales</taxon>
        <taxon>Hyaloscyphaceae</taxon>
        <taxon>Hyaloscypha</taxon>
    </lineage>
</organism>